<dbReference type="Gene3D" id="3.40.50.720">
    <property type="entry name" value="NAD(P)-binding Rossmann-like Domain"/>
    <property type="match status" value="1"/>
</dbReference>
<accession>A0A445FE19</accession>
<dbReference type="GO" id="GO:0005777">
    <property type="term" value="C:peroxisome"/>
    <property type="evidence" value="ECO:0007669"/>
    <property type="project" value="TreeGrafter"/>
</dbReference>
<keyword evidence="5" id="KW-0560">Oxidoreductase</keyword>
<dbReference type="InterPro" id="IPR006176">
    <property type="entry name" value="3-OHacyl-CoA_DH_NAD-bd"/>
</dbReference>
<dbReference type="SUPFAM" id="SSF52096">
    <property type="entry name" value="ClpP/crotonase"/>
    <property type="match status" value="1"/>
</dbReference>
<dbReference type="Gene3D" id="3.90.226.10">
    <property type="entry name" value="2-enoyl-CoA Hydratase, Chain A, domain 1"/>
    <property type="match status" value="1"/>
</dbReference>
<dbReference type="EMBL" id="QZWG01000019">
    <property type="protein sequence ID" value="RZB47095.1"/>
    <property type="molecule type" value="Genomic_DNA"/>
</dbReference>
<dbReference type="GO" id="GO:0004300">
    <property type="term" value="F:enoyl-CoA hydratase activity"/>
    <property type="evidence" value="ECO:0007669"/>
    <property type="project" value="UniProtKB-EC"/>
</dbReference>
<evidence type="ECO:0000256" key="1">
    <source>
        <dbReference type="ARBA" id="ARBA00023235"/>
    </source>
</evidence>
<sequence>MILDSLIVGSSSNLDCRFPTDFCKTQKLISRIEELHGKCTFSNSFLSLLIEHPKPAARKPSDVAIDGLALDGGLEVAMACNARLSTPTTQLGLPKLQLGIIPGFGGTQRLPRLVGLTKGLEMILVYYIFEVVPGVTDCGLVPRQVKKLAIIGGGLMGSGIATALILSNYTVILNEVNEKFLDVGMNRIKGNLQNCVKKGKLTKENFEKTISLIKGMSFLLFH</sequence>
<reference evidence="5 6" key="1">
    <citation type="submission" date="2018-09" db="EMBL/GenBank/DDBJ databases">
        <title>A high-quality reference genome of wild soybean provides a powerful tool to mine soybean genomes.</title>
        <authorList>
            <person name="Xie M."/>
            <person name="Chung C.Y.L."/>
            <person name="Li M.-W."/>
            <person name="Wong F.-L."/>
            <person name="Chan T.-F."/>
            <person name="Lam H.-M."/>
        </authorList>
    </citation>
    <scope>NUCLEOTIDE SEQUENCE [LARGE SCALE GENOMIC DNA]</scope>
    <source>
        <strain evidence="6">cv. W05</strain>
        <tissue evidence="5">Hypocotyl of etiolated seedlings</tissue>
    </source>
</reference>
<evidence type="ECO:0000313" key="6">
    <source>
        <dbReference type="Proteomes" id="UP000289340"/>
    </source>
</evidence>
<dbReference type="InterPro" id="IPR029045">
    <property type="entry name" value="ClpP/crotonase-like_dom_sf"/>
</dbReference>
<dbReference type="EC" id="4.2.1.17" evidence="5"/>
<protein>
    <submittedName>
        <fullName evidence="5">Glyoxysomal fatty acid beta-oxidation multifunctional protein MFP-a</fullName>
        <ecNumber evidence="5">1.1.1.35</ecNumber>
        <ecNumber evidence="5">4.2.1.17</ecNumber>
    </submittedName>
</protein>
<evidence type="ECO:0000256" key="2">
    <source>
        <dbReference type="ARBA" id="ARBA00023239"/>
    </source>
</evidence>
<evidence type="ECO:0000256" key="3">
    <source>
        <dbReference type="ARBA" id="ARBA00023268"/>
    </source>
</evidence>
<name>A0A445FE19_GLYSO</name>
<keyword evidence="2 5" id="KW-0456">Lyase</keyword>
<comment type="caution">
    <text evidence="5">The sequence shown here is derived from an EMBL/GenBank/DDBJ whole genome shotgun (WGS) entry which is preliminary data.</text>
</comment>
<dbReference type="PANTHER" id="PTHR23309">
    <property type="entry name" value="3-HYDROXYACYL-COA DEHYROGENASE"/>
    <property type="match status" value="1"/>
</dbReference>
<dbReference type="GO" id="GO:0016853">
    <property type="term" value="F:isomerase activity"/>
    <property type="evidence" value="ECO:0007669"/>
    <property type="project" value="UniProtKB-KW"/>
</dbReference>
<dbReference type="InterPro" id="IPR036291">
    <property type="entry name" value="NAD(P)-bd_dom_sf"/>
</dbReference>
<dbReference type="Pfam" id="PF00378">
    <property type="entry name" value="ECH_1"/>
    <property type="match status" value="1"/>
</dbReference>
<dbReference type="SUPFAM" id="SSF51735">
    <property type="entry name" value="NAD(P)-binding Rossmann-fold domains"/>
    <property type="match status" value="1"/>
</dbReference>
<feature type="domain" description="3-hydroxyacyl-CoA dehydrogenase NAD binding" evidence="4">
    <location>
        <begin position="147"/>
        <end position="215"/>
    </location>
</feature>
<organism evidence="5 6">
    <name type="scientific">Glycine soja</name>
    <name type="common">Wild soybean</name>
    <dbReference type="NCBI Taxonomy" id="3848"/>
    <lineage>
        <taxon>Eukaryota</taxon>
        <taxon>Viridiplantae</taxon>
        <taxon>Streptophyta</taxon>
        <taxon>Embryophyta</taxon>
        <taxon>Tracheophyta</taxon>
        <taxon>Spermatophyta</taxon>
        <taxon>Magnoliopsida</taxon>
        <taxon>eudicotyledons</taxon>
        <taxon>Gunneridae</taxon>
        <taxon>Pentapetalae</taxon>
        <taxon>rosids</taxon>
        <taxon>fabids</taxon>
        <taxon>Fabales</taxon>
        <taxon>Fabaceae</taxon>
        <taxon>Papilionoideae</taxon>
        <taxon>50 kb inversion clade</taxon>
        <taxon>NPAAA clade</taxon>
        <taxon>indigoferoid/millettioid clade</taxon>
        <taxon>Phaseoleae</taxon>
        <taxon>Glycine</taxon>
        <taxon>Glycine subgen. Soja</taxon>
    </lineage>
</organism>
<dbReference type="GO" id="GO:0006635">
    <property type="term" value="P:fatty acid beta-oxidation"/>
    <property type="evidence" value="ECO:0007669"/>
    <property type="project" value="TreeGrafter"/>
</dbReference>
<dbReference type="AlphaFoldDB" id="A0A445FE19"/>
<keyword evidence="3" id="KW-0511">Multifunctional enzyme</keyword>
<dbReference type="EC" id="1.1.1.35" evidence="5"/>
<gene>
    <name evidence="5" type="ORF">D0Y65_050933</name>
</gene>
<dbReference type="PANTHER" id="PTHR23309:SF9">
    <property type="entry name" value="PEROXISOMAL FATTY ACID BETA-OXIDATION MULTIFUNCTIONAL PROTEIN MFP2"/>
    <property type="match status" value="1"/>
</dbReference>
<dbReference type="GO" id="GO:0003857">
    <property type="term" value="F:(3S)-3-hydroxyacyl-CoA dehydrogenase (NAD+) activity"/>
    <property type="evidence" value="ECO:0007669"/>
    <property type="project" value="UniProtKB-EC"/>
</dbReference>
<keyword evidence="1" id="KW-0413">Isomerase</keyword>
<dbReference type="Proteomes" id="UP000289340">
    <property type="component" value="Chromosome 19"/>
</dbReference>
<evidence type="ECO:0000259" key="4">
    <source>
        <dbReference type="Pfam" id="PF02737"/>
    </source>
</evidence>
<evidence type="ECO:0000313" key="5">
    <source>
        <dbReference type="EMBL" id="RZB47095.1"/>
    </source>
</evidence>
<dbReference type="Pfam" id="PF02737">
    <property type="entry name" value="3HCDH_N"/>
    <property type="match status" value="1"/>
</dbReference>
<dbReference type="GO" id="GO:0070403">
    <property type="term" value="F:NAD+ binding"/>
    <property type="evidence" value="ECO:0007669"/>
    <property type="project" value="InterPro"/>
</dbReference>
<dbReference type="CDD" id="cd06558">
    <property type="entry name" value="crotonase-like"/>
    <property type="match status" value="1"/>
</dbReference>
<keyword evidence="6" id="KW-1185">Reference proteome</keyword>
<dbReference type="InterPro" id="IPR001753">
    <property type="entry name" value="Enoyl-CoA_hydra/iso"/>
</dbReference>
<proteinExistence type="predicted"/>